<dbReference type="Proteomes" id="UP000799778">
    <property type="component" value="Unassembled WGS sequence"/>
</dbReference>
<dbReference type="EMBL" id="ML978070">
    <property type="protein sequence ID" value="KAF2014948.1"/>
    <property type="molecule type" value="Genomic_DNA"/>
</dbReference>
<reference evidence="1" key="1">
    <citation type="journal article" date="2020" name="Stud. Mycol.">
        <title>101 Dothideomycetes genomes: a test case for predicting lifestyles and emergence of pathogens.</title>
        <authorList>
            <person name="Haridas S."/>
            <person name="Albert R."/>
            <person name="Binder M."/>
            <person name="Bloem J."/>
            <person name="Labutti K."/>
            <person name="Salamov A."/>
            <person name="Andreopoulos B."/>
            <person name="Baker S."/>
            <person name="Barry K."/>
            <person name="Bills G."/>
            <person name="Bluhm B."/>
            <person name="Cannon C."/>
            <person name="Castanera R."/>
            <person name="Culley D."/>
            <person name="Daum C."/>
            <person name="Ezra D."/>
            <person name="Gonzalez J."/>
            <person name="Henrissat B."/>
            <person name="Kuo A."/>
            <person name="Liang C."/>
            <person name="Lipzen A."/>
            <person name="Lutzoni F."/>
            <person name="Magnuson J."/>
            <person name="Mondo S."/>
            <person name="Nolan M."/>
            <person name="Ohm R."/>
            <person name="Pangilinan J."/>
            <person name="Park H.-J."/>
            <person name="Ramirez L."/>
            <person name="Alfaro M."/>
            <person name="Sun H."/>
            <person name="Tritt A."/>
            <person name="Yoshinaga Y."/>
            <person name="Zwiers L.-H."/>
            <person name="Turgeon B."/>
            <person name="Goodwin S."/>
            <person name="Spatafora J."/>
            <person name="Crous P."/>
            <person name="Grigoriev I."/>
        </authorList>
    </citation>
    <scope>NUCLEOTIDE SEQUENCE</scope>
    <source>
        <strain evidence="1">CBS 175.79</strain>
    </source>
</reference>
<dbReference type="RefSeq" id="XP_033383287.1">
    <property type="nucleotide sequence ID" value="XM_033522103.1"/>
</dbReference>
<gene>
    <name evidence="1" type="ORF">BU24DRAFT_225652</name>
</gene>
<keyword evidence="2" id="KW-1185">Reference proteome</keyword>
<protein>
    <submittedName>
        <fullName evidence="1">Uncharacterized protein</fullName>
    </submittedName>
</protein>
<accession>A0A6A5XNX7</accession>
<sequence>MVSKAPRRTWGHRGKQRLGNAMAADVSPLCSLVMGEDVSNAYDLPEVGRVGSISIEVWLTAAAIVSSWVCGELAKGVDLGIEMFQMLAYLTQGGRGSTWTTEEGRPRQLQTAKLTPGCVSSWERIEAYLSLLSCMFLSSAEAMPAAGALIRASYEFSMGAIRYRYRPEGQIPRYQRQVLKGVIFTFRLLVFLMLKEVPAGSAMSK</sequence>
<evidence type="ECO:0000313" key="1">
    <source>
        <dbReference type="EMBL" id="KAF2014948.1"/>
    </source>
</evidence>
<proteinExistence type="predicted"/>
<name>A0A6A5XNX7_9PLEO</name>
<dbReference type="AlphaFoldDB" id="A0A6A5XNX7"/>
<organism evidence="1 2">
    <name type="scientific">Aaosphaeria arxii CBS 175.79</name>
    <dbReference type="NCBI Taxonomy" id="1450172"/>
    <lineage>
        <taxon>Eukaryota</taxon>
        <taxon>Fungi</taxon>
        <taxon>Dikarya</taxon>
        <taxon>Ascomycota</taxon>
        <taxon>Pezizomycotina</taxon>
        <taxon>Dothideomycetes</taxon>
        <taxon>Pleosporomycetidae</taxon>
        <taxon>Pleosporales</taxon>
        <taxon>Pleosporales incertae sedis</taxon>
        <taxon>Aaosphaeria</taxon>
    </lineage>
</organism>
<dbReference type="GeneID" id="54279500"/>
<evidence type="ECO:0000313" key="2">
    <source>
        <dbReference type="Proteomes" id="UP000799778"/>
    </source>
</evidence>